<dbReference type="FunFam" id="3.30.40.10:FF:000729">
    <property type="entry name" value="Mitochondrial ubiquitin ligase activator of nfkb 1-A"/>
    <property type="match status" value="1"/>
</dbReference>
<proteinExistence type="predicted"/>
<dbReference type="Pfam" id="PF12483">
    <property type="entry name" value="GIDE"/>
    <property type="match status" value="1"/>
</dbReference>
<dbReference type="CDD" id="cd16649">
    <property type="entry name" value="mRING-HC-C3HC5_CGRF1-like"/>
    <property type="match status" value="1"/>
</dbReference>
<keyword evidence="4" id="KW-0808">Transferase</keyword>
<dbReference type="InterPro" id="IPR001841">
    <property type="entry name" value="Znf_RING"/>
</dbReference>
<keyword evidence="5 16" id="KW-0812">Transmembrane</keyword>
<evidence type="ECO:0000256" key="9">
    <source>
        <dbReference type="ARBA" id="ARBA00022787"/>
    </source>
</evidence>
<dbReference type="InterPro" id="IPR022170">
    <property type="entry name" value="MUL1-like"/>
</dbReference>
<name>A0A9P0K7B6_ACAOB</name>
<gene>
    <name evidence="18" type="ORF">ACAOBT_LOCUS8313</name>
</gene>
<dbReference type="InterPro" id="IPR013083">
    <property type="entry name" value="Znf_RING/FYVE/PHD"/>
</dbReference>
<dbReference type="SMART" id="SM00184">
    <property type="entry name" value="RING"/>
    <property type="match status" value="1"/>
</dbReference>
<protein>
    <recommendedName>
        <fullName evidence="3">RING-type E3 ubiquitin transferase</fullName>
        <ecNumber evidence="3">2.3.2.27</ecNumber>
    </recommendedName>
</protein>
<evidence type="ECO:0000256" key="2">
    <source>
        <dbReference type="ARBA" id="ARBA00004374"/>
    </source>
</evidence>
<dbReference type="Proteomes" id="UP001152888">
    <property type="component" value="Unassembled WGS sequence"/>
</dbReference>
<comment type="catalytic activity">
    <reaction evidence="1">
        <text>S-ubiquitinyl-[E2 ubiquitin-conjugating enzyme]-L-cysteine + [acceptor protein]-L-lysine = [E2 ubiquitin-conjugating enzyme]-L-cysteine + N(6)-ubiquitinyl-[acceptor protein]-L-lysine.</text>
        <dbReference type="EC" id="2.3.2.27"/>
    </reaction>
</comment>
<evidence type="ECO:0000256" key="13">
    <source>
        <dbReference type="ARBA" id="ARBA00023136"/>
    </source>
</evidence>
<dbReference type="PANTHER" id="PTHR12183:SF32">
    <property type="entry name" value="MITOCHONDRIAL E3 UBIQUITIN PROTEIN LIGASE 1"/>
    <property type="match status" value="1"/>
</dbReference>
<reference evidence="18" key="1">
    <citation type="submission" date="2022-03" db="EMBL/GenBank/DDBJ databases">
        <authorList>
            <person name="Sayadi A."/>
        </authorList>
    </citation>
    <scope>NUCLEOTIDE SEQUENCE</scope>
</reference>
<dbReference type="GO" id="GO:0008270">
    <property type="term" value="F:zinc ion binding"/>
    <property type="evidence" value="ECO:0007669"/>
    <property type="project" value="UniProtKB-KW"/>
</dbReference>
<dbReference type="GO" id="GO:0016567">
    <property type="term" value="P:protein ubiquitination"/>
    <property type="evidence" value="ECO:0007669"/>
    <property type="project" value="InterPro"/>
</dbReference>
<dbReference type="SUPFAM" id="SSF57850">
    <property type="entry name" value="RING/U-box"/>
    <property type="match status" value="1"/>
</dbReference>
<feature type="domain" description="RING-type" evidence="17">
    <location>
        <begin position="292"/>
        <end position="328"/>
    </location>
</feature>
<keyword evidence="8" id="KW-0833">Ubl conjugation pathway</keyword>
<dbReference type="PANTHER" id="PTHR12183">
    <property type="entry name" value="MITOCHONDRIAL UBIQUITIN LIGASE ACTIVATOR OF NFKB 1"/>
    <property type="match status" value="1"/>
</dbReference>
<dbReference type="GO" id="GO:0061630">
    <property type="term" value="F:ubiquitin protein ligase activity"/>
    <property type="evidence" value="ECO:0007669"/>
    <property type="project" value="UniProtKB-EC"/>
</dbReference>
<dbReference type="InterPro" id="IPR051652">
    <property type="entry name" value="MDM2_MDM4_MUL1"/>
</dbReference>
<dbReference type="OrthoDB" id="66726at2759"/>
<sequence>MDYIAEAVALGIDSIILATCIRQYYKNKNAMAMIQGAPYLTIDKELKEIVETHPEGRLSYVSVRGTIKPIGNPIVSINNPTITGVVQLLRIKEHVIQRSSTGFWADSERVIQEVHNITPFALENKGMVIEVCDPLAADVLDMDVISDKFQPTVPSVIDHIWSFFAGVRQRGIQSTEKMLRRGAVITGIGELVAGKDGTLKLQPPSNGAPFYLTNMQVNSLIKKLDGSKRNYGLLCVLFGTVGIFVTAMIIRKYLKIKTELEEQIKRKKQLEESRRERRRIMRDEDVPENQLCVVCKTNPKEIILLPCGHVCLCEDCSIDISGNCPVCRAIIEKKSVAYVL</sequence>
<keyword evidence="13 16" id="KW-0472">Membrane</keyword>
<evidence type="ECO:0000256" key="1">
    <source>
        <dbReference type="ARBA" id="ARBA00000900"/>
    </source>
</evidence>
<evidence type="ECO:0000256" key="5">
    <source>
        <dbReference type="ARBA" id="ARBA00022692"/>
    </source>
</evidence>
<keyword evidence="7 14" id="KW-0863">Zinc-finger</keyword>
<dbReference type="EMBL" id="CAKOFQ010006763">
    <property type="protein sequence ID" value="CAH1969216.1"/>
    <property type="molecule type" value="Genomic_DNA"/>
</dbReference>
<evidence type="ECO:0000259" key="17">
    <source>
        <dbReference type="PROSITE" id="PS50089"/>
    </source>
</evidence>
<dbReference type="EC" id="2.3.2.27" evidence="3"/>
<dbReference type="Pfam" id="PF13920">
    <property type="entry name" value="zf-C3HC4_3"/>
    <property type="match status" value="1"/>
</dbReference>
<dbReference type="GO" id="GO:0005741">
    <property type="term" value="C:mitochondrial outer membrane"/>
    <property type="evidence" value="ECO:0007669"/>
    <property type="project" value="UniProtKB-SubCell"/>
</dbReference>
<keyword evidence="9" id="KW-1000">Mitochondrion outer membrane</keyword>
<keyword evidence="12" id="KW-0496">Mitochondrion</keyword>
<feature type="transmembrane region" description="Helical" evidence="16">
    <location>
        <begin position="231"/>
        <end position="250"/>
    </location>
</feature>
<evidence type="ECO:0000256" key="16">
    <source>
        <dbReference type="SAM" id="Phobius"/>
    </source>
</evidence>
<keyword evidence="19" id="KW-1185">Reference proteome</keyword>
<evidence type="ECO:0000256" key="3">
    <source>
        <dbReference type="ARBA" id="ARBA00012483"/>
    </source>
</evidence>
<comment type="subcellular location">
    <subcellularLocation>
        <location evidence="2">Mitochondrion outer membrane</location>
        <topology evidence="2">Multi-pass membrane protein</topology>
    </subcellularLocation>
</comment>
<keyword evidence="11 16" id="KW-1133">Transmembrane helix</keyword>
<dbReference type="PROSITE" id="PS50089">
    <property type="entry name" value="ZF_RING_2"/>
    <property type="match status" value="1"/>
</dbReference>
<evidence type="ECO:0000256" key="7">
    <source>
        <dbReference type="ARBA" id="ARBA00022771"/>
    </source>
</evidence>
<evidence type="ECO:0000256" key="12">
    <source>
        <dbReference type="ARBA" id="ARBA00023128"/>
    </source>
</evidence>
<organism evidence="18 19">
    <name type="scientific">Acanthoscelides obtectus</name>
    <name type="common">Bean weevil</name>
    <name type="synonym">Bruchus obtectus</name>
    <dbReference type="NCBI Taxonomy" id="200917"/>
    <lineage>
        <taxon>Eukaryota</taxon>
        <taxon>Metazoa</taxon>
        <taxon>Ecdysozoa</taxon>
        <taxon>Arthropoda</taxon>
        <taxon>Hexapoda</taxon>
        <taxon>Insecta</taxon>
        <taxon>Pterygota</taxon>
        <taxon>Neoptera</taxon>
        <taxon>Endopterygota</taxon>
        <taxon>Coleoptera</taxon>
        <taxon>Polyphaga</taxon>
        <taxon>Cucujiformia</taxon>
        <taxon>Chrysomeloidea</taxon>
        <taxon>Chrysomelidae</taxon>
        <taxon>Bruchinae</taxon>
        <taxon>Bruchini</taxon>
        <taxon>Acanthoscelides</taxon>
    </lineage>
</organism>
<evidence type="ECO:0000256" key="15">
    <source>
        <dbReference type="SAM" id="Coils"/>
    </source>
</evidence>
<keyword evidence="15" id="KW-0175">Coiled coil</keyword>
<evidence type="ECO:0000256" key="11">
    <source>
        <dbReference type="ARBA" id="ARBA00022989"/>
    </source>
</evidence>
<evidence type="ECO:0000256" key="6">
    <source>
        <dbReference type="ARBA" id="ARBA00022723"/>
    </source>
</evidence>
<accession>A0A9P0K7B6</accession>
<evidence type="ECO:0000313" key="19">
    <source>
        <dbReference type="Proteomes" id="UP001152888"/>
    </source>
</evidence>
<comment type="caution">
    <text evidence="18">The sequence shown here is derived from an EMBL/GenBank/DDBJ whole genome shotgun (WGS) entry which is preliminary data.</text>
</comment>
<evidence type="ECO:0000256" key="4">
    <source>
        <dbReference type="ARBA" id="ARBA00022679"/>
    </source>
</evidence>
<evidence type="ECO:0000313" key="18">
    <source>
        <dbReference type="EMBL" id="CAH1969216.1"/>
    </source>
</evidence>
<keyword evidence="6" id="KW-0479">Metal-binding</keyword>
<evidence type="ECO:0000256" key="14">
    <source>
        <dbReference type="PROSITE-ProRule" id="PRU00175"/>
    </source>
</evidence>
<feature type="coiled-coil region" evidence="15">
    <location>
        <begin position="250"/>
        <end position="277"/>
    </location>
</feature>
<keyword evidence="10" id="KW-0862">Zinc</keyword>
<dbReference type="AlphaFoldDB" id="A0A9P0K7B6"/>
<evidence type="ECO:0000256" key="10">
    <source>
        <dbReference type="ARBA" id="ARBA00022833"/>
    </source>
</evidence>
<evidence type="ECO:0000256" key="8">
    <source>
        <dbReference type="ARBA" id="ARBA00022786"/>
    </source>
</evidence>
<dbReference type="Gene3D" id="3.30.40.10">
    <property type="entry name" value="Zinc/RING finger domain, C3HC4 (zinc finger)"/>
    <property type="match status" value="1"/>
</dbReference>